<organism evidence="1 2">
    <name type="scientific">Mesorhizobium robiniae</name>
    <dbReference type="NCBI Taxonomy" id="559315"/>
    <lineage>
        <taxon>Bacteria</taxon>
        <taxon>Pseudomonadati</taxon>
        <taxon>Pseudomonadota</taxon>
        <taxon>Alphaproteobacteria</taxon>
        <taxon>Hyphomicrobiales</taxon>
        <taxon>Phyllobacteriaceae</taxon>
        <taxon>Mesorhizobium</taxon>
    </lineage>
</organism>
<protein>
    <submittedName>
        <fullName evidence="1">Uncharacterized protein</fullName>
    </submittedName>
</protein>
<sequence length="604" mass="67516">MLAAIEGLPSETDRADVFCWLTGWVTDAAVQRALLRLLEREDDATFIAEMVDCLDELPAIPQALGRSAWEIFRSRFEPRSEHGWMRSQALRGALVVAQGDPSLVRRLQSYLLDVTVDDDSAYLRHVAKVAGAILRRYPDADFRDLLSRLVKVDAASDEAALELGLDRLQDGLLARTHDALTSALAAAQDWFRRSLAMSEGRSDAALYEICTSVLIDVQARGLHSELTLDLPKLRRAAIEYSAYAKDHHSAGSWLITSSRERFCWLSMATKLAMIAHTFTKGIWLQAAIVIEDELLSIFFASEKVFSRSDGHGVDVLGREALVQSLRKRRYYLQTLDQWLAENADSDLALNVGQLRDTVQQSLAGAIHRSPFDESTERWLVDVLKKAGLDAATAEMTAAQFDVGIDRNRQVAELWAAVMEKLSDSPDYQRDYSRALLEHMCTLIVRFLDFRANVGKSTDPSAEYVFRRGADLPVEHDLQLDFLKFLTTSDAPSFRAEARDSGGGRADIAIQYRGVKSVVEVKKDDNVPDNAALAKRYAGQATGYLTTGVRFGFLLVLDLTDRNGHQPHISEQISVERKVPEGSEVEYHIVVARIQAKRKTPHDLR</sequence>
<proteinExistence type="predicted"/>
<dbReference type="Proteomes" id="UP001549204">
    <property type="component" value="Unassembled WGS sequence"/>
</dbReference>
<dbReference type="RefSeq" id="WP_263805051.1">
    <property type="nucleotide sequence ID" value="NZ_JBEPMC010000013.1"/>
</dbReference>
<comment type="caution">
    <text evidence="1">The sequence shown here is derived from an EMBL/GenBank/DDBJ whole genome shotgun (WGS) entry which is preliminary data.</text>
</comment>
<reference evidence="1 2" key="1">
    <citation type="submission" date="2024-06" db="EMBL/GenBank/DDBJ databases">
        <title>Genomic Encyclopedia of Type Strains, Phase IV (KMG-IV): sequencing the most valuable type-strain genomes for metagenomic binning, comparative biology and taxonomic classification.</title>
        <authorList>
            <person name="Goeker M."/>
        </authorList>
    </citation>
    <scope>NUCLEOTIDE SEQUENCE [LARGE SCALE GENOMIC DNA]</scope>
    <source>
        <strain evidence="1 2">DSM 100022</strain>
    </source>
</reference>
<accession>A0ABV2GWM2</accession>
<name>A0ABV2GWM2_9HYPH</name>
<dbReference type="EMBL" id="JBEPMC010000013">
    <property type="protein sequence ID" value="MET3582691.1"/>
    <property type="molecule type" value="Genomic_DNA"/>
</dbReference>
<gene>
    <name evidence="1" type="ORF">ABID19_005753</name>
</gene>
<evidence type="ECO:0000313" key="2">
    <source>
        <dbReference type="Proteomes" id="UP001549204"/>
    </source>
</evidence>
<keyword evidence="2" id="KW-1185">Reference proteome</keyword>
<evidence type="ECO:0000313" key="1">
    <source>
        <dbReference type="EMBL" id="MET3582691.1"/>
    </source>
</evidence>